<dbReference type="OrthoDB" id="9803630at2"/>
<dbReference type="InterPro" id="IPR036693">
    <property type="entry name" value="TF_LuxR_autoind-bd_dom_sf"/>
</dbReference>
<dbReference type="InterPro" id="IPR016032">
    <property type="entry name" value="Sig_transdc_resp-reg_C-effctor"/>
</dbReference>
<organism evidence="5 6">
    <name type="scientific">Thalassovita taeanensis</name>
    <dbReference type="NCBI Taxonomy" id="657014"/>
    <lineage>
        <taxon>Bacteria</taxon>
        <taxon>Pseudomonadati</taxon>
        <taxon>Pseudomonadota</taxon>
        <taxon>Alphaproteobacteria</taxon>
        <taxon>Rhodobacterales</taxon>
        <taxon>Roseobacteraceae</taxon>
        <taxon>Thalassovita</taxon>
    </lineage>
</organism>
<dbReference type="Gene3D" id="3.30.450.80">
    <property type="entry name" value="Transcription factor LuxR-like, autoinducer-binding domain"/>
    <property type="match status" value="1"/>
</dbReference>
<dbReference type="AlphaFoldDB" id="A0A1H9HRJ9"/>
<dbReference type="InterPro" id="IPR005143">
    <property type="entry name" value="TF_LuxR_autoind-bd_dom"/>
</dbReference>
<feature type="domain" description="HTH luxR-type" evidence="4">
    <location>
        <begin position="163"/>
        <end position="228"/>
    </location>
</feature>
<dbReference type="CDD" id="cd06170">
    <property type="entry name" value="LuxR_C_like"/>
    <property type="match status" value="1"/>
</dbReference>
<dbReference type="RefSeq" id="WP_090270364.1">
    <property type="nucleotide sequence ID" value="NZ_FOEP01000010.1"/>
</dbReference>
<dbReference type="InterPro" id="IPR036388">
    <property type="entry name" value="WH-like_DNA-bd_sf"/>
</dbReference>
<dbReference type="SUPFAM" id="SSF75516">
    <property type="entry name" value="Pheromone-binding domain of LuxR-like quorum-sensing transcription factors"/>
    <property type="match status" value="1"/>
</dbReference>
<dbReference type="SUPFAM" id="SSF46894">
    <property type="entry name" value="C-terminal effector domain of the bipartite response regulators"/>
    <property type="match status" value="1"/>
</dbReference>
<dbReference type="PANTHER" id="PTHR44688:SF16">
    <property type="entry name" value="DNA-BINDING TRANSCRIPTIONAL ACTIVATOR DEVR_DOSR"/>
    <property type="match status" value="1"/>
</dbReference>
<dbReference type="GO" id="GO:0006355">
    <property type="term" value="P:regulation of DNA-templated transcription"/>
    <property type="evidence" value="ECO:0007669"/>
    <property type="project" value="InterPro"/>
</dbReference>
<dbReference type="PRINTS" id="PR00038">
    <property type="entry name" value="HTHLUXR"/>
</dbReference>
<keyword evidence="3" id="KW-0804">Transcription</keyword>
<dbReference type="SMART" id="SM00421">
    <property type="entry name" value="HTH_LUXR"/>
    <property type="match status" value="1"/>
</dbReference>
<dbReference type="Pfam" id="PF00196">
    <property type="entry name" value="GerE"/>
    <property type="match status" value="1"/>
</dbReference>
<protein>
    <submittedName>
        <fullName evidence="5">DNA-binding transcriptional regulator, CsgD family</fullName>
    </submittedName>
</protein>
<evidence type="ECO:0000313" key="6">
    <source>
        <dbReference type="Proteomes" id="UP000198634"/>
    </source>
</evidence>
<evidence type="ECO:0000256" key="1">
    <source>
        <dbReference type="ARBA" id="ARBA00023015"/>
    </source>
</evidence>
<evidence type="ECO:0000259" key="4">
    <source>
        <dbReference type="PROSITE" id="PS50043"/>
    </source>
</evidence>
<keyword evidence="1" id="KW-0805">Transcription regulation</keyword>
<keyword evidence="6" id="KW-1185">Reference proteome</keyword>
<evidence type="ECO:0000256" key="2">
    <source>
        <dbReference type="ARBA" id="ARBA00023125"/>
    </source>
</evidence>
<dbReference type="PROSITE" id="PS50043">
    <property type="entry name" value="HTH_LUXR_2"/>
    <property type="match status" value="1"/>
</dbReference>
<proteinExistence type="predicted"/>
<sequence>MDLIDLSLLDGKDEGFVTFLDTLCDQYGFDYAAYATANPIVGTMQGYATYPDEWKTHYAESGFHRIDPTLHMSARSIAPVNWDRLDRDKKFLSVFSHAHDFGISDRGLTIPVRGPYGECGLLSVTLNCGDSDWEKHTRHHASDLQMAAVVLHDSVMQTDSLSRILRRPALSAREREILQWVAVGKSQQDIGDILSISHRTVEVHIRSSRDKLAALTTAQAIGRAISFGIIHPG</sequence>
<dbReference type="STRING" id="657014.SAMN04488092_11053"/>
<gene>
    <name evidence="5" type="ORF">SAMN04488092_11053</name>
</gene>
<dbReference type="Gene3D" id="1.10.10.10">
    <property type="entry name" value="Winged helix-like DNA-binding domain superfamily/Winged helix DNA-binding domain"/>
    <property type="match status" value="1"/>
</dbReference>
<evidence type="ECO:0000256" key="3">
    <source>
        <dbReference type="ARBA" id="ARBA00023163"/>
    </source>
</evidence>
<dbReference type="PANTHER" id="PTHR44688">
    <property type="entry name" value="DNA-BINDING TRANSCRIPTIONAL ACTIVATOR DEVR_DOSR"/>
    <property type="match status" value="1"/>
</dbReference>
<dbReference type="Proteomes" id="UP000198634">
    <property type="component" value="Unassembled WGS sequence"/>
</dbReference>
<dbReference type="GO" id="GO:0003677">
    <property type="term" value="F:DNA binding"/>
    <property type="evidence" value="ECO:0007669"/>
    <property type="project" value="UniProtKB-KW"/>
</dbReference>
<reference evidence="5 6" key="1">
    <citation type="submission" date="2016-10" db="EMBL/GenBank/DDBJ databases">
        <authorList>
            <person name="de Groot N.N."/>
        </authorList>
    </citation>
    <scope>NUCLEOTIDE SEQUENCE [LARGE SCALE GENOMIC DNA]</scope>
    <source>
        <strain evidence="5 6">DSM 22007</strain>
    </source>
</reference>
<name>A0A1H9HRJ9_9RHOB</name>
<accession>A0A1H9HRJ9</accession>
<dbReference type="InterPro" id="IPR000792">
    <property type="entry name" value="Tscrpt_reg_LuxR_C"/>
</dbReference>
<dbReference type="EMBL" id="FOEP01000010">
    <property type="protein sequence ID" value="SEQ64980.1"/>
    <property type="molecule type" value="Genomic_DNA"/>
</dbReference>
<keyword evidence="2 5" id="KW-0238">DNA-binding</keyword>
<evidence type="ECO:0000313" key="5">
    <source>
        <dbReference type="EMBL" id="SEQ64980.1"/>
    </source>
</evidence>
<dbReference type="Pfam" id="PF03472">
    <property type="entry name" value="Autoind_bind"/>
    <property type="match status" value="1"/>
</dbReference>